<evidence type="ECO:0000313" key="1">
    <source>
        <dbReference type="EMBL" id="CAD8186003.1"/>
    </source>
</evidence>
<dbReference type="AlphaFoldDB" id="A0A8S1WAW1"/>
<organism evidence="1 2">
    <name type="scientific">Paramecium pentaurelia</name>
    <dbReference type="NCBI Taxonomy" id="43138"/>
    <lineage>
        <taxon>Eukaryota</taxon>
        <taxon>Sar</taxon>
        <taxon>Alveolata</taxon>
        <taxon>Ciliophora</taxon>
        <taxon>Intramacronucleata</taxon>
        <taxon>Oligohymenophorea</taxon>
        <taxon>Peniculida</taxon>
        <taxon>Parameciidae</taxon>
        <taxon>Paramecium</taxon>
    </lineage>
</organism>
<dbReference type="OrthoDB" id="302760at2759"/>
<sequence>MDIRSAICNLIKTVLNFITEPKLRTQLNELYNLASISNSNLDDIQRLMNNLGKGSTIHHRVVSQPFSLNSPKPSQKISAQSGASVSAFSNGINTKFASFGSRIQYTSPFKTHRDDRQNKTNSDRQICLTSETLTQTPKNQSDFKPFDKLTIDLPSKFKMQQKVHNHCPTVPAIQDLFEQSQKKVNIPENNTEKKITQINPKQQQLVIKQYDQQKISGRLLITLDQCIKEMSQNTFKLILTTEKTSEIDTCTSVLHNSQLENSITIVQRKQFNPLYKGIHQKMSDRDLFYIQQNFLMKKLIVKAKQIEKSSPLNPSLEIFLK</sequence>
<proteinExistence type="predicted"/>
<name>A0A8S1WAW1_9CILI</name>
<accession>A0A8S1WAW1</accession>
<keyword evidence="2" id="KW-1185">Reference proteome</keyword>
<gene>
    <name evidence="1" type="ORF">PPENT_87.1.T0860110</name>
</gene>
<dbReference type="Proteomes" id="UP000689195">
    <property type="component" value="Unassembled WGS sequence"/>
</dbReference>
<comment type="caution">
    <text evidence="1">The sequence shown here is derived from an EMBL/GenBank/DDBJ whole genome shotgun (WGS) entry which is preliminary data.</text>
</comment>
<evidence type="ECO:0000313" key="2">
    <source>
        <dbReference type="Proteomes" id="UP000689195"/>
    </source>
</evidence>
<dbReference type="EMBL" id="CAJJDO010000086">
    <property type="protein sequence ID" value="CAD8186003.1"/>
    <property type="molecule type" value="Genomic_DNA"/>
</dbReference>
<protein>
    <submittedName>
        <fullName evidence="1">Uncharacterized protein</fullName>
    </submittedName>
</protein>
<reference evidence="1" key="1">
    <citation type="submission" date="2021-01" db="EMBL/GenBank/DDBJ databases">
        <authorList>
            <consortium name="Genoscope - CEA"/>
            <person name="William W."/>
        </authorList>
    </citation>
    <scope>NUCLEOTIDE SEQUENCE</scope>
</reference>